<feature type="compositionally biased region" description="Low complexity" evidence="2">
    <location>
        <begin position="26"/>
        <end position="53"/>
    </location>
</feature>
<keyword evidence="3" id="KW-0812">Transmembrane</keyword>
<dbReference type="InterPro" id="IPR004223">
    <property type="entry name" value="VitB12-dep_Met_synth_activ_dom"/>
</dbReference>
<dbReference type="EMBL" id="RAVZ01000129">
    <property type="protein sequence ID" value="RKG85644.1"/>
    <property type="molecule type" value="Genomic_DNA"/>
</dbReference>
<dbReference type="GO" id="GO:0008705">
    <property type="term" value="F:methionine synthase activity"/>
    <property type="evidence" value="ECO:0007669"/>
    <property type="project" value="InterPro"/>
</dbReference>
<sequence length="413" mass="43729">MQCPECGESAADVRLMYCEQCGAKMPARPAGAPRPSARNSRPSRPASEPAYASELMEEEEEDRRQRTGTQRPPAASASSPVAAVEEDDGYTGPRWLKEVPGHSQSVLGAGVVVFCLALSILPFFPNVGVVGSLLTLVGGVAVIARELRRSGDAPGWVDSVPLVLMRPEVPAAYTLLLAALALKLSGFNLLLPIWVVGAVLVGLDQYKQVVEGPDGVSRLFDVRSLLGFPRVLALAGVAVCLIALYLPWGKMMADGSSLPANVPVPGSVQGAPPELRVIPSNRPDEDSLYAGGGVITRSGWDVPASELPLLALLSLLVIAALHPEVERPAALRWVPLGAVSVSLLWALAGVRLAVGPFAFLFGLGAVGFYAVRHALARDEPDSGFPPDEGPYDGEEPYDPEQDSETERDTGYSR</sequence>
<keyword evidence="6" id="KW-1185">Reference proteome</keyword>
<name>A0A3A8J0G7_9BACT</name>
<dbReference type="OrthoDB" id="5382783at2"/>
<keyword evidence="1" id="KW-0808">Transferase</keyword>
<organism evidence="5 6">
    <name type="scientific">Corallococcus terminator</name>
    <dbReference type="NCBI Taxonomy" id="2316733"/>
    <lineage>
        <taxon>Bacteria</taxon>
        <taxon>Pseudomonadati</taxon>
        <taxon>Myxococcota</taxon>
        <taxon>Myxococcia</taxon>
        <taxon>Myxococcales</taxon>
        <taxon>Cystobacterineae</taxon>
        <taxon>Myxococcaceae</taxon>
        <taxon>Corallococcus</taxon>
    </lineage>
</organism>
<feature type="region of interest" description="Disordered" evidence="2">
    <location>
        <begin position="25"/>
        <end position="87"/>
    </location>
</feature>
<proteinExistence type="predicted"/>
<accession>A0A3A8J0G7</accession>
<feature type="domain" description="AdoMet activation" evidence="4">
    <location>
        <begin position="1"/>
        <end position="87"/>
    </location>
</feature>
<evidence type="ECO:0000256" key="3">
    <source>
        <dbReference type="SAM" id="Phobius"/>
    </source>
</evidence>
<gene>
    <name evidence="5" type="ORF">D7V88_19510</name>
</gene>
<evidence type="ECO:0000313" key="5">
    <source>
        <dbReference type="EMBL" id="RKG85644.1"/>
    </source>
</evidence>
<dbReference type="RefSeq" id="WP_120542161.1">
    <property type="nucleotide sequence ID" value="NZ_RAVZ01000129.1"/>
</dbReference>
<keyword evidence="3" id="KW-0472">Membrane</keyword>
<feature type="region of interest" description="Disordered" evidence="2">
    <location>
        <begin position="378"/>
        <end position="413"/>
    </location>
</feature>
<evidence type="ECO:0000313" key="6">
    <source>
        <dbReference type="Proteomes" id="UP000268094"/>
    </source>
</evidence>
<keyword evidence="3" id="KW-1133">Transmembrane helix</keyword>
<feature type="transmembrane region" description="Helical" evidence="3">
    <location>
        <begin position="224"/>
        <end position="248"/>
    </location>
</feature>
<dbReference type="GO" id="GO:0032259">
    <property type="term" value="P:methylation"/>
    <property type="evidence" value="ECO:0007669"/>
    <property type="project" value="UniProtKB-KW"/>
</dbReference>
<dbReference type="PROSITE" id="PS50974">
    <property type="entry name" value="ADOMET_ACTIVATION"/>
    <property type="match status" value="1"/>
</dbReference>
<feature type="transmembrane region" description="Helical" evidence="3">
    <location>
        <begin position="171"/>
        <end position="203"/>
    </location>
</feature>
<comment type="caution">
    <text evidence="5">The sequence shown here is derived from an EMBL/GenBank/DDBJ whole genome shotgun (WGS) entry which is preliminary data.</text>
</comment>
<evidence type="ECO:0000256" key="2">
    <source>
        <dbReference type="SAM" id="MobiDB-lite"/>
    </source>
</evidence>
<feature type="transmembrane region" description="Helical" evidence="3">
    <location>
        <begin position="354"/>
        <end position="371"/>
    </location>
</feature>
<dbReference type="Proteomes" id="UP000268094">
    <property type="component" value="Unassembled WGS sequence"/>
</dbReference>
<protein>
    <submittedName>
        <fullName evidence="5">Zinc ribbon domain-containing protein</fullName>
    </submittedName>
</protein>
<keyword evidence="1" id="KW-0489">Methyltransferase</keyword>
<evidence type="ECO:0000259" key="4">
    <source>
        <dbReference type="PROSITE" id="PS50974"/>
    </source>
</evidence>
<feature type="compositionally biased region" description="Low complexity" evidence="2">
    <location>
        <begin position="72"/>
        <end position="83"/>
    </location>
</feature>
<evidence type="ECO:0000256" key="1">
    <source>
        <dbReference type="PROSITE-ProRule" id="PRU00346"/>
    </source>
</evidence>
<feature type="compositionally biased region" description="Acidic residues" evidence="2">
    <location>
        <begin position="389"/>
        <end position="403"/>
    </location>
</feature>
<reference evidence="6" key="1">
    <citation type="submission" date="2018-09" db="EMBL/GenBank/DDBJ databases">
        <authorList>
            <person name="Livingstone P.G."/>
            <person name="Whitworth D.E."/>
        </authorList>
    </citation>
    <scope>NUCLEOTIDE SEQUENCE [LARGE SCALE GENOMIC DNA]</scope>
    <source>
        <strain evidence="6">CA054A</strain>
    </source>
</reference>
<feature type="compositionally biased region" description="Basic and acidic residues" evidence="2">
    <location>
        <begin position="404"/>
        <end position="413"/>
    </location>
</feature>
<feature type="transmembrane region" description="Helical" evidence="3">
    <location>
        <begin position="330"/>
        <end position="348"/>
    </location>
</feature>
<dbReference type="AlphaFoldDB" id="A0A3A8J0G7"/>